<dbReference type="RefSeq" id="WP_066537380.1">
    <property type="nucleotide sequence ID" value="NZ_DALZQJ010000026.1"/>
</dbReference>
<keyword evidence="2" id="KW-0238">DNA-binding</keyword>
<dbReference type="STRING" id="1219032.GCA_001515545_01961"/>
<dbReference type="Gene3D" id="1.10.10.10">
    <property type="entry name" value="Winged helix-like DNA-binding domain superfamily/Winged helix DNA-binding domain"/>
    <property type="match status" value="1"/>
</dbReference>
<dbReference type="Gene3D" id="1.20.120.530">
    <property type="entry name" value="GntR ligand-binding domain-like"/>
    <property type="match status" value="1"/>
</dbReference>
<dbReference type="AlphaFoldDB" id="A0A2A7V0R7"/>
<reference evidence="6" key="1">
    <citation type="submission" date="2017-09" db="EMBL/GenBank/DDBJ databases">
        <title>FDA dAtabase for Regulatory Grade micrObial Sequences (FDA-ARGOS): Supporting development and validation of Infectious Disease Dx tests.</title>
        <authorList>
            <person name="Minogue T."/>
            <person name="Wolcott M."/>
            <person name="Wasieloski L."/>
            <person name="Aguilar W."/>
            <person name="Moore D."/>
            <person name="Tallon L."/>
            <person name="Sadzewicz L."/>
            <person name="Ott S."/>
            <person name="Zhao X."/>
            <person name="Nagaraj S."/>
            <person name="Vavikolanu K."/>
            <person name="Aluvathingal J."/>
            <person name="Nadendla S."/>
            <person name="Sichtig H."/>
        </authorList>
    </citation>
    <scope>NUCLEOTIDE SEQUENCE [LARGE SCALE GENOMIC DNA]</scope>
    <source>
        <strain evidence="6">FDAARGOS_394</strain>
    </source>
</reference>
<dbReference type="PANTHER" id="PTHR43537:SF53">
    <property type="entry name" value="HTH-TYPE TRANSCRIPTIONAL REPRESSOR NANR"/>
    <property type="match status" value="1"/>
</dbReference>
<dbReference type="SMART" id="SM00345">
    <property type="entry name" value="HTH_GNTR"/>
    <property type="match status" value="1"/>
</dbReference>
<dbReference type="EMBL" id="PDEA01000001">
    <property type="protein sequence ID" value="PEH91195.1"/>
    <property type="molecule type" value="Genomic_DNA"/>
</dbReference>
<dbReference type="InterPro" id="IPR036388">
    <property type="entry name" value="WH-like_DNA-bd_sf"/>
</dbReference>
<dbReference type="Proteomes" id="UP000220246">
    <property type="component" value="Unassembled WGS sequence"/>
</dbReference>
<evidence type="ECO:0000259" key="4">
    <source>
        <dbReference type="PROSITE" id="PS50949"/>
    </source>
</evidence>
<dbReference type="CDD" id="cd07377">
    <property type="entry name" value="WHTH_GntR"/>
    <property type="match status" value="1"/>
</dbReference>
<feature type="domain" description="HTH gntR-type" evidence="4">
    <location>
        <begin position="3"/>
        <end position="70"/>
    </location>
</feature>
<dbReference type="InterPro" id="IPR011711">
    <property type="entry name" value="GntR_C"/>
</dbReference>
<dbReference type="GO" id="GO:0003700">
    <property type="term" value="F:DNA-binding transcription factor activity"/>
    <property type="evidence" value="ECO:0007669"/>
    <property type="project" value="InterPro"/>
</dbReference>
<dbReference type="PANTHER" id="PTHR43537">
    <property type="entry name" value="TRANSCRIPTIONAL REGULATOR, GNTR FAMILY"/>
    <property type="match status" value="1"/>
</dbReference>
<dbReference type="InterPro" id="IPR036390">
    <property type="entry name" value="WH_DNA-bd_sf"/>
</dbReference>
<dbReference type="InterPro" id="IPR008920">
    <property type="entry name" value="TF_FadR/GntR_C"/>
</dbReference>
<evidence type="ECO:0000256" key="3">
    <source>
        <dbReference type="ARBA" id="ARBA00023163"/>
    </source>
</evidence>
<organism evidence="5 6">
    <name type="scientific">Comamonas terrigena</name>
    <dbReference type="NCBI Taxonomy" id="32013"/>
    <lineage>
        <taxon>Bacteria</taxon>
        <taxon>Pseudomonadati</taxon>
        <taxon>Pseudomonadota</taxon>
        <taxon>Betaproteobacteria</taxon>
        <taxon>Burkholderiales</taxon>
        <taxon>Comamonadaceae</taxon>
        <taxon>Comamonas</taxon>
    </lineage>
</organism>
<dbReference type="Pfam" id="PF00392">
    <property type="entry name" value="GntR"/>
    <property type="match status" value="1"/>
</dbReference>
<evidence type="ECO:0000256" key="1">
    <source>
        <dbReference type="ARBA" id="ARBA00023015"/>
    </source>
</evidence>
<name>A0A2A7V0R7_COMTR</name>
<accession>A0A2A7V0R7</accession>
<proteinExistence type="predicted"/>
<dbReference type="GO" id="GO:0003677">
    <property type="term" value="F:DNA binding"/>
    <property type="evidence" value="ECO:0007669"/>
    <property type="project" value="UniProtKB-KW"/>
</dbReference>
<protein>
    <submittedName>
        <fullName evidence="5">GntR family transcriptional regulator</fullName>
    </submittedName>
</protein>
<dbReference type="SUPFAM" id="SSF48008">
    <property type="entry name" value="GntR ligand-binding domain-like"/>
    <property type="match status" value="1"/>
</dbReference>
<keyword evidence="1" id="KW-0805">Transcription regulation</keyword>
<dbReference type="SUPFAM" id="SSF46785">
    <property type="entry name" value="Winged helix' DNA-binding domain"/>
    <property type="match status" value="1"/>
</dbReference>
<dbReference type="InterPro" id="IPR000524">
    <property type="entry name" value="Tscrpt_reg_HTH_GntR"/>
</dbReference>
<comment type="caution">
    <text evidence="5">The sequence shown here is derived from an EMBL/GenBank/DDBJ whole genome shotgun (WGS) entry which is preliminary data.</text>
</comment>
<dbReference type="SMART" id="SM00895">
    <property type="entry name" value="FCD"/>
    <property type="match status" value="1"/>
</dbReference>
<sequence length="225" mass="24569">MQSSSTSTIADALTRAIVEHKLLPGTKLAEQKLADHFGVSRTLVRQALFQLSQNRLVTLEPARGAFVATPSVDEAKQVFAVRAMLESEMTRAFVQQVTPAQIQSLRAHISAEKKAMDRNDVGQRTELLGDFHVVMAELMGNQVLAQLLGDLISRCALITLMYQSTSAAEHSHEEHAAIVAALAEKDETTAVRLMQEHLLHVEAGLTFDRELPTSDLSMALSSVAL</sequence>
<keyword evidence="3" id="KW-0804">Transcription</keyword>
<evidence type="ECO:0000313" key="6">
    <source>
        <dbReference type="Proteomes" id="UP000220246"/>
    </source>
</evidence>
<keyword evidence="6" id="KW-1185">Reference proteome</keyword>
<evidence type="ECO:0000313" key="5">
    <source>
        <dbReference type="EMBL" id="PEH91195.1"/>
    </source>
</evidence>
<gene>
    <name evidence="5" type="ORF">CRM82_19230</name>
</gene>
<evidence type="ECO:0000256" key="2">
    <source>
        <dbReference type="ARBA" id="ARBA00023125"/>
    </source>
</evidence>
<dbReference type="PROSITE" id="PS50949">
    <property type="entry name" value="HTH_GNTR"/>
    <property type="match status" value="1"/>
</dbReference>
<dbReference type="OrthoDB" id="5243844at2"/>
<dbReference type="GeneID" id="80802767"/>
<dbReference type="Pfam" id="PF07729">
    <property type="entry name" value="FCD"/>
    <property type="match status" value="1"/>
</dbReference>